<name>A0A0P6YE15_9CHLR</name>
<feature type="transmembrane region" description="Helical" evidence="1">
    <location>
        <begin position="114"/>
        <end position="132"/>
    </location>
</feature>
<comment type="caution">
    <text evidence="2">The sequence shown here is derived from an EMBL/GenBank/DDBJ whole genome shotgun (WGS) entry which is preliminary data.</text>
</comment>
<reference evidence="2 3" key="1">
    <citation type="submission" date="2015-07" db="EMBL/GenBank/DDBJ databases">
        <title>Whole genome sequence of Herpetosiphon geysericola DSM 7119.</title>
        <authorList>
            <person name="Hemp J."/>
            <person name="Ward L.M."/>
            <person name="Pace L.A."/>
            <person name="Fischer W.W."/>
        </authorList>
    </citation>
    <scope>NUCLEOTIDE SEQUENCE [LARGE SCALE GENOMIC DNA]</scope>
    <source>
        <strain evidence="2 3">DSM 7119</strain>
    </source>
</reference>
<keyword evidence="3" id="KW-1185">Reference proteome</keyword>
<protein>
    <submittedName>
        <fullName evidence="2">Uncharacterized protein</fullName>
    </submittedName>
</protein>
<dbReference type="RefSeq" id="WP_054537176.1">
    <property type="nucleotide sequence ID" value="NZ_LGKP01000040.1"/>
</dbReference>
<keyword evidence="1" id="KW-1133">Transmembrane helix</keyword>
<dbReference type="OrthoDB" id="9827154at2"/>
<gene>
    <name evidence="2" type="ORF">SE18_24875</name>
</gene>
<dbReference type="STRING" id="70996.SE18_24875"/>
<dbReference type="Proteomes" id="UP000050277">
    <property type="component" value="Unassembled WGS sequence"/>
</dbReference>
<evidence type="ECO:0000313" key="2">
    <source>
        <dbReference type="EMBL" id="KPL80286.1"/>
    </source>
</evidence>
<sequence>MTTSNVLFDLRRLEPSRKLVKGIACTLGWGNSIVTTVSTLSDFQHWLWGIRDYRGILAGLGLALFLFLGQLYTLRRTAWGYGCFLAPDAMITAYKWCEWLFYPIAYKLTSGMPAIALAWGAGLILGIVSARWPEYLAFGRTPQEHPHGY</sequence>
<organism evidence="2 3">
    <name type="scientific">Herpetosiphon geysericola</name>
    <dbReference type="NCBI Taxonomy" id="70996"/>
    <lineage>
        <taxon>Bacteria</taxon>
        <taxon>Bacillati</taxon>
        <taxon>Chloroflexota</taxon>
        <taxon>Chloroflexia</taxon>
        <taxon>Herpetosiphonales</taxon>
        <taxon>Herpetosiphonaceae</taxon>
        <taxon>Herpetosiphon</taxon>
    </lineage>
</organism>
<dbReference type="EMBL" id="LGKP01000040">
    <property type="protein sequence ID" value="KPL80286.1"/>
    <property type="molecule type" value="Genomic_DNA"/>
</dbReference>
<dbReference type="AlphaFoldDB" id="A0A0P6YE15"/>
<keyword evidence="1" id="KW-0812">Transmembrane</keyword>
<keyword evidence="1" id="KW-0472">Membrane</keyword>
<evidence type="ECO:0000256" key="1">
    <source>
        <dbReference type="SAM" id="Phobius"/>
    </source>
</evidence>
<accession>A0A0P6YE15</accession>
<feature type="transmembrane region" description="Helical" evidence="1">
    <location>
        <begin position="53"/>
        <end position="72"/>
    </location>
</feature>
<evidence type="ECO:0000313" key="3">
    <source>
        <dbReference type="Proteomes" id="UP000050277"/>
    </source>
</evidence>
<proteinExistence type="predicted"/>